<dbReference type="Proteomes" id="UP000615446">
    <property type="component" value="Unassembled WGS sequence"/>
</dbReference>
<reference evidence="2" key="1">
    <citation type="submission" date="2019-10" db="EMBL/GenBank/DDBJ databases">
        <title>Conservation and host-specific expression of non-tandemly repeated heterogenous ribosome RNA gene in arbuscular mycorrhizal fungi.</title>
        <authorList>
            <person name="Maeda T."/>
            <person name="Kobayashi Y."/>
            <person name="Nakagawa T."/>
            <person name="Ezawa T."/>
            <person name="Yamaguchi K."/>
            <person name="Bino T."/>
            <person name="Nishimoto Y."/>
            <person name="Shigenobu S."/>
            <person name="Kawaguchi M."/>
        </authorList>
    </citation>
    <scope>NUCLEOTIDE SEQUENCE</scope>
    <source>
        <strain evidence="2">HR1</strain>
    </source>
</reference>
<dbReference type="EMBL" id="BLAL01000021">
    <property type="protein sequence ID" value="GES76523.1"/>
    <property type="molecule type" value="Genomic_DNA"/>
</dbReference>
<organism evidence="2 3">
    <name type="scientific">Rhizophagus clarus</name>
    <dbReference type="NCBI Taxonomy" id="94130"/>
    <lineage>
        <taxon>Eukaryota</taxon>
        <taxon>Fungi</taxon>
        <taxon>Fungi incertae sedis</taxon>
        <taxon>Mucoromycota</taxon>
        <taxon>Glomeromycotina</taxon>
        <taxon>Glomeromycetes</taxon>
        <taxon>Glomerales</taxon>
        <taxon>Glomeraceae</taxon>
        <taxon>Rhizophagus</taxon>
    </lineage>
</organism>
<name>A0A8H3KV50_9GLOM</name>
<evidence type="ECO:0000256" key="1">
    <source>
        <dbReference type="SAM" id="Phobius"/>
    </source>
</evidence>
<evidence type="ECO:0000313" key="2">
    <source>
        <dbReference type="EMBL" id="GES76523.1"/>
    </source>
</evidence>
<evidence type="ECO:0000313" key="3">
    <source>
        <dbReference type="Proteomes" id="UP000615446"/>
    </source>
</evidence>
<proteinExistence type="predicted"/>
<comment type="caution">
    <text evidence="2">The sequence shown here is derived from an EMBL/GenBank/DDBJ whole genome shotgun (WGS) entry which is preliminary data.</text>
</comment>
<accession>A0A8H3KV50</accession>
<feature type="transmembrane region" description="Helical" evidence="1">
    <location>
        <begin position="26"/>
        <end position="51"/>
    </location>
</feature>
<keyword evidence="1" id="KW-1133">Transmembrane helix</keyword>
<keyword evidence="1" id="KW-0472">Membrane</keyword>
<gene>
    <name evidence="2" type="ORF">RCL2_000392300</name>
</gene>
<keyword evidence="1" id="KW-0812">Transmembrane</keyword>
<dbReference type="AlphaFoldDB" id="A0A8H3KV50"/>
<sequence>MKYCPLIKLSLNENWRGSQMRNKKRITITMAIATTGIMITKVATATILVAATSKLRSGPKSAISDSKSSSDT</sequence>
<protein>
    <submittedName>
        <fullName evidence="2">Uncharacterized protein</fullName>
    </submittedName>
</protein>